<dbReference type="PANTHER" id="PTHR36120:SF1">
    <property type="entry name" value="L-FUCOSE ISOMERASE C-TERMINAL DOMAIN-CONTAINING PROTEIN"/>
    <property type="match status" value="1"/>
</dbReference>
<evidence type="ECO:0000313" key="4">
    <source>
        <dbReference type="Proteomes" id="UP000006851"/>
    </source>
</evidence>
<sequence>MTIRALYLPAARLTFDVDLAQRMFEQSRRLLGDLPGIELTAPDTLLSDPAELADFVRGHRSATDAIIFQAITFVDGEFIGTAIDLIDAPVIIWGLREPGIGGRLRLNSLTGVMAAANTLKFNGRTFLHLIGNPDQQRTELDLSRSLAVLGLAWRFKTTTVGVVGTYPSGFFFSDTNNQALHEAFGISTKKYELADWFSEAEQVSEQECAQELRFAREHIVGLEANDDTVGRLARFTTVARRHIEADHLSTIAMRCWPDFFERMHTAPCGIFSQLTEEGFPTTCEADIHGSLSMFALRELTGGAPYLGDIVSIIEEENAIVMWHCGFAPYSLAADSEGARAGLHPNRKIGVAMDFGLKPGGVTLLRISYTPQGYRLIATCGTALDKPNAYTGTSVVVKLRPAVTNFIDQAITEGYEPHFALAYGDVTDQIEQLGQVLHIETTIL</sequence>
<keyword evidence="4" id="KW-1185">Reference proteome</keyword>
<dbReference type="InterPro" id="IPR009015">
    <property type="entry name" value="Fucose_isomerase_N/cen_sf"/>
</dbReference>
<evidence type="ECO:0008006" key="5">
    <source>
        <dbReference type="Google" id="ProtNLM"/>
    </source>
</evidence>
<dbReference type="Proteomes" id="UP000006851">
    <property type="component" value="Chromosome"/>
</dbReference>
<name>F2N821_CORGP</name>
<dbReference type="STRING" id="700015.Corgl_1096"/>
<keyword evidence="2" id="KW-0119">Carbohydrate metabolism</keyword>
<evidence type="ECO:0000256" key="2">
    <source>
        <dbReference type="ARBA" id="ARBA00023277"/>
    </source>
</evidence>
<keyword evidence="1" id="KW-0413">Isomerase</keyword>
<dbReference type="HOGENOM" id="CLU_045643_1_0_11"/>
<dbReference type="InterPro" id="IPR004216">
    <property type="entry name" value="Fuc/Ara_isomerase_C"/>
</dbReference>
<dbReference type="RefSeq" id="WP_013708947.1">
    <property type="nucleotide sequence ID" value="NC_015389.1"/>
</dbReference>
<dbReference type="OrthoDB" id="3194672at2"/>
<organism evidence="3 4">
    <name type="scientific">Coriobacterium glomerans (strain ATCC 49209 / DSM 20642 / JCM 10262 / PW2)</name>
    <dbReference type="NCBI Taxonomy" id="700015"/>
    <lineage>
        <taxon>Bacteria</taxon>
        <taxon>Bacillati</taxon>
        <taxon>Actinomycetota</taxon>
        <taxon>Coriobacteriia</taxon>
        <taxon>Coriobacteriales</taxon>
        <taxon>Coriobacteriaceae</taxon>
        <taxon>Coriobacterium</taxon>
    </lineage>
</organism>
<dbReference type="eggNOG" id="COG2407">
    <property type="taxonomic scope" value="Bacteria"/>
</dbReference>
<dbReference type="GO" id="GO:0005737">
    <property type="term" value="C:cytoplasm"/>
    <property type="evidence" value="ECO:0007669"/>
    <property type="project" value="InterPro"/>
</dbReference>
<dbReference type="EMBL" id="CP002628">
    <property type="protein sequence ID" value="AEB07204.1"/>
    <property type="molecule type" value="Genomic_DNA"/>
</dbReference>
<evidence type="ECO:0000313" key="3">
    <source>
        <dbReference type="EMBL" id="AEB07204.1"/>
    </source>
</evidence>
<reference evidence="4" key="1">
    <citation type="journal article" date="2013" name="Stand. Genomic Sci.">
        <title>Complete genome sequence of Coriobacterium glomerans type strain (PW2(T)) from the midgut of Pyrrhocoris apterus L. (red soldier bug).</title>
        <authorList>
            <person name="Stackebrandt E."/>
            <person name="Zeytun A."/>
            <person name="Lapidus A."/>
            <person name="Nolan M."/>
            <person name="Lucas S."/>
            <person name="Hammon N."/>
            <person name="Deshpande S."/>
            <person name="Cheng J.F."/>
            <person name="Tapia R."/>
            <person name="Goodwin L.A."/>
            <person name="Pitluck S."/>
            <person name="Liolios K."/>
            <person name="Pagani I."/>
            <person name="Ivanova N."/>
            <person name="Mavromatis K."/>
            <person name="Mikhailova N."/>
            <person name="Huntemann M."/>
            <person name="Pati A."/>
            <person name="Chen A."/>
            <person name="Palaniappan K."/>
            <person name="Chang Y.J."/>
            <person name="Land M."/>
            <person name="Hauser L."/>
            <person name="Rohde M."/>
            <person name="Pukall R."/>
            <person name="Goker M."/>
            <person name="Detter J.C."/>
            <person name="Woyke T."/>
            <person name="Bristow J."/>
            <person name="Eisen J.A."/>
            <person name="Markowitz V."/>
            <person name="Hugenholtz P."/>
            <person name="Kyrpides N.C."/>
            <person name="Klenk H.P."/>
        </authorList>
    </citation>
    <scope>NUCLEOTIDE SEQUENCE</scope>
    <source>
        <strain evidence="4">ATCC 49209 / DSM 20642 / JCM 10262 / PW2</strain>
    </source>
</reference>
<dbReference type="SUPFAM" id="SSF50443">
    <property type="entry name" value="FucI/AraA C-terminal domain-like"/>
    <property type="match status" value="1"/>
</dbReference>
<evidence type="ECO:0000256" key="1">
    <source>
        <dbReference type="ARBA" id="ARBA00023235"/>
    </source>
</evidence>
<dbReference type="SUPFAM" id="SSF53743">
    <property type="entry name" value="FucI/AraA N-terminal and middle domains"/>
    <property type="match status" value="1"/>
</dbReference>
<dbReference type="KEGG" id="cgo:Corgl_1096"/>
<dbReference type="GO" id="GO:0016861">
    <property type="term" value="F:intramolecular oxidoreductase activity, interconverting aldoses and ketoses"/>
    <property type="evidence" value="ECO:0007669"/>
    <property type="project" value="InterPro"/>
</dbReference>
<proteinExistence type="predicted"/>
<dbReference type="PANTHER" id="PTHR36120">
    <property type="entry name" value="FUCOSE ISOMERASE"/>
    <property type="match status" value="1"/>
</dbReference>
<accession>F2N821</accession>
<dbReference type="GO" id="GO:0005996">
    <property type="term" value="P:monosaccharide metabolic process"/>
    <property type="evidence" value="ECO:0007669"/>
    <property type="project" value="InterPro"/>
</dbReference>
<dbReference type="AlphaFoldDB" id="F2N821"/>
<protein>
    <recommendedName>
        <fullName evidence="5">L-fucose isomerase-like protein</fullName>
    </recommendedName>
</protein>
<gene>
    <name evidence="3" type="ordered locus">Corgl_1096</name>
</gene>